<evidence type="ECO:0000256" key="3">
    <source>
        <dbReference type="ARBA" id="ARBA00022475"/>
    </source>
</evidence>
<keyword evidence="3" id="KW-1003">Cell membrane</keyword>
<dbReference type="PANTHER" id="PTHR43266:SF8">
    <property type="entry name" value="MACROLIDE-EFFLUX PROTEIN"/>
    <property type="match status" value="1"/>
</dbReference>
<feature type="transmembrane region" description="Helical" evidence="7">
    <location>
        <begin position="385"/>
        <end position="404"/>
    </location>
</feature>
<dbReference type="PRINTS" id="PR01988">
    <property type="entry name" value="EXPORTERBACE"/>
</dbReference>
<dbReference type="GO" id="GO:0005886">
    <property type="term" value="C:plasma membrane"/>
    <property type="evidence" value="ECO:0007669"/>
    <property type="project" value="UniProtKB-SubCell"/>
</dbReference>
<evidence type="ECO:0000259" key="8">
    <source>
        <dbReference type="PROSITE" id="PS50850"/>
    </source>
</evidence>
<accession>A0A4R7TBK7</accession>
<dbReference type="PROSITE" id="PS50850">
    <property type="entry name" value="MFS"/>
    <property type="match status" value="1"/>
</dbReference>
<dbReference type="AlphaFoldDB" id="A0A4R7TBK7"/>
<dbReference type="InterPro" id="IPR011701">
    <property type="entry name" value="MFS"/>
</dbReference>
<comment type="caution">
    <text evidence="9">The sequence shown here is derived from an EMBL/GenBank/DDBJ whole genome shotgun (WGS) entry which is preliminary data.</text>
</comment>
<evidence type="ECO:0000256" key="4">
    <source>
        <dbReference type="ARBA" id="ARBA00022692"/>
    </source>
</evidence>
<evidence type="ECO:0000256" key="5">
    <source>
        <dbReference type="ARBA" id="ARBA00022989"/>
    </source>
</evidence>
<evidence type="ECO:0000256" key="6">
    <source>
        <dbReference type="ARBA" id="ARBA00023136"/>
    </source>
</evidence>
<name>A0A4R7TBK7_9ACTN</name>
<dbReference type="Pfam" id="PF07690">
    <property type="entry name" value="MFS_1"/>
    <property type="match status" value="1"/>
</dbReference>
<keyword evidence="4 7" id="KW-0812">Transmembrane</keyword>
<sequence length="434" mass="44213">MGWRAWGGVEWVGEVVGVLEEEEGPDAASAADALKASGARVGAVAVLRGNVGFRRLWVARSVSFLGDSLSLVALLLYVEAETGAALAVALLLLAGDFTPGLFGAFAGVVGDRVDLRKVMVGCDVLQGALVVGMAVSLPPLPVLLVLVAVRSLVAQVFQASSRSAVPALVSDRELETANSALGAGTHGLEAVGPLIAAGLFLVLDVRGILFIDAASFFASAVLLSRLPSLPPAVKEEKTGFIEDARAGLSYIWRAKVVRVIGLGFFAVVAFSGVDDVAMVFLAKDELHAGDSSAAALYAGVGIGLVVGYALLTRFAAGAKMLPLLVVGFAVTSAGNLLTGLAWAVWAALALQTIRGLGIAALDVAINTHLQRVVPANLLGRVFGNLYGAIGLAAGISYVFGGLLLQHTDARVTFIAAGAGGLLAAGATAVALARQ</sequence>
<comment type="subcellular location">
    <subcellularLocation>
        <location evidence="1">Cell membrane</location>
        <topology evidence="1">Multi-pass membrane protein</topology>
    </subcellularLocation>
</comment>
<dbReference type="SUPFAM" id="SSF103473">
    <property type="entry name" value="MFS general substrate transporter"/>
    <property type="match status" value="1"/>
</dbReference>
<keyword evidence="5 7" id="KW-1133">Transmembrane helix</keyword>
<feature type="transmembrane region" description="Helical" evidence="7">
    <location>
        <begin position="84"/>
        <end position="109"/>
    </location>
</feature>
<keyword evidence="6 7" id="KW-0472">Membrane</keyword>
<dbReference type="InterPro" id="IPR036259">
    <property type="entry name" value="MFS_trans_sf"/>
</dbReference>
<dbReference type="PANTHER" id="PTHR43266">
    <property type="entry name" value="MACROLIDE-EFFLUX PROTEIN"/>
    <property type="match status" value="1"/>
</dbReference>
<feature type="transmembrane region" description="Helical" evidence="7">
    <location>
        <begin position="57"/>
        <end position="78"/>
    </location>
</feature>
<proteinExistence type="predicted"/>
<dbReference type="CDD" id="cd06173">
    <property type="entry name" value="MFS_MefA_like"/>
    <property type="match status" value="1"/>
</dbReference>
<feature type="domain" description="Major facilitator superfamily (MFS) profile" evidence="8">
    <location>
        <begin position="256"/>
        <end position="434"/>
    </location>
</feature>
<dbReference type="EMBL" id="SOCE01000001">
    <property type="protein sequence ID" value="TDU88816.1"/>
    <property type="molecule type" value="Genomic_DNA"/>
</dbReference>
<evidence type="ECO:0000256" key="7">
    <source>
        <dbReference type="SAM" id="Phobius"/>
    </source>
</evidence>
<gene>
    <name evidence="9" type="ORF">EV138_2365</name>
</gene>
<dbReference type="InterPro" id="IPR022324">
    <property type="entry name" value="Bacilysin_exporter_BacE_put"/>
</dbReference>
<organism evidence="9 10">
    <name type="scientific">Kribbella voronezhensis</name>
    <dbReference type="NCBI Taxonomy" id="2512212"/>
    <lineage>
        <taxon>Bacteria</taxon>
        <taxon>Bacillati</taxon>
        <taxon>Actinomycetota</taxon>
        <taxon>Actinomycetes</taxon>
        <taxon>Propionibacteriales</taxon>
        <taxon>Kribbellaceae</taxon>
        <taxon>Kribbella</taxon>
    </lineage>
</organism>
<dbReference type="GO" id="GO:0022857">
    <property type="term" value="F:transmembrane transporter activity"/>
    <property type="evidence" value="ECO:0007669"/>
    <property type="project" value="InterPro"/>
</dbReference>
<keyword evidence="2" id="KW-0813">Transport</keyword>
<reference evidence="9 10" key="1">
    <citation type="submission" date="2019-03" db="EMBL/GenBank/DDBJ databases">
        <title>Genomic Encyclopedia of Type Strains, Phase III (KMG-III): the genomes of soil and plant-associated and newly described type strains.</title>
        <authorList>
            <person name="Whitman W."/>
        </authorList>
    </citation>
    <scope>NUCLEOTIDE SEQUENCE [LARGE SCALE GENOMIC DNA]</scope>
    <source>
        <strain evidence="9 10">VKM Ac-2575</strain>
    </source>
</reference>
<evidence type="ECO:0000313" key="9">
    <source>
        <dbReference type="EMBL" id="TDU88816.1"/>
    </source>
</evidence>
<feature type="transmembrane region" description="Helical" evidence="7">
    <location>
        <begin position="411"/>
        <end position="432"/>
    </location>
</feature>
<evidence type="ECO:0000256" key="1">
    <source>
        <dbReference type="ARBA" id="ARBA00004651"/>
    </source>
</evidence>
<protein>
    <submittedName>
        <fullName evidence="9">MFS transporter</fullName>
    </submittedName>
</protein>
<dbReference type="Gene3D" id="1.20.1250.20">
    <property type="entry name" value="MFS general substrate transporter like domains"/>
    <property type="match status" value="1"/>
</dbReference>
<feature type="transmembrane region" description="Helical" evidence="7">
    <location>
        <begin position="294"/>
        <end position="311"/>
    </location>
</feature>
<dbReference type="InterPro" id="IPR020846">
    <property type="entry name" value="MFS_dom"/>
</dbReference>
<feature type="transmembrane region" description="Helical" evidence="7">
    <location>
        <begin position="323"/>
        <end position="345"/>
    </location>
</feature>
<feature type="transmembrane region" description="Helical" evidence="7">
    <location>
        <begin position="259"/>
        <end position="282"/>
    </location>
</feature>
<evidence type="ECO:0000256" key="2">
    <source>
        <dbReference type="ARBA" id="ARBA00022448"/>
    </source>
</evidence>
<dbReference type="Proteomes" id="UP000295151">
    <property type="component" value="Unassembled WGS sequence"/>
</dbReference>
<evidence type="ECO:0000313" key="10">
    <source>
        <dbReference type="Proteomes" id="UP000295151"/>
    </source>
</evidence>
<feature type="transmembrane region" description="Helical" evidence="7">
    <location>
        <begin position="129"/>
        <end position="153"/>
    </location>
</feature>
<keyword evidence="10" id="KW-1185">Reference proteome</keyword>